<evidence type="ECO:0000313" key="4">
    <source>
        <dbReference type="Proteomes" id="UP000283509"/>
    </source>
</evidence>
<feature type="transmembrane region" description="Helical" evidence="2">
    <location>
        <begin position="441"/>
        <end position="464"/>
    </location>
</feature>
<evidence type="ECO:0000313" key="3">
    <source>
        <dbReference type="EMBL" id="ROT78787.1"/>
    </source>
</evidence>
<evidence type="ECO:0000256" key="2">
    <source>
        <dbReference type="SAM" id="Phobius"/>
    </source>
</evidence>
<dbReference type="AlphaFoldDB" id="A0A423TQN9"/>
<organism evidence="3 4">
    <name type="scientific">Penaeus vannamei</name>
    <name type="common">Whiteleg shrimp</name>
    <name type="synonym">Litopenaeus vannamei</name>
    <dbReference type="NCBI Taxonomy" id="6689"/>
    <lineage>
        <taxon>Eukaryota</taxon>
        <taxon>Metazoa</taxon>
        <taxon>Ecdysozoa</taxon>
        <taxon>Arthropoda</taxon>
        <taxon>Crustacea</taxon>
        <taxon>Multicrustacea</taxon>
        <taxon>Malacostraca</taxon>
        <taxon>Eumalacostraca</taxon>
        <taxon>Eucarida</taxon>
        <taxon>Decapoda</taxon>
        <taxon>Dendrobranchiata</taxon>
        <taxon>Penaeoidea</taxon>
        <taxon>Penaeidae</taxon>
        <taxon>Penaeus</taxon>
    </lineage>
</organism>
<proteinExistence type="predicted"/>
<keyword evidence="4" id="KW-1185">Reference proteome</keyword>
<evidence type="ECO:0000256" key="1">
    <source>
        <dbReference type="SAM" id="MobiDB-lite"/>
    </source>
</evidence>
<gene>
    <name evidence="3" type="ORF">C7M84_002493</name>
</gene>
<dbReference type="EMBL" id="QCYY01001331">
    <property type="protein sequence ID" value="ROT78787.1"/>
    <property type="molecule type" value="Genomic_DNA"/>
</dbReference>
<protein>
    <submittedName>
        <fullName evidence="3">Putative FRAS1-related extracellular matrix protein 2-like</fullName>
    </submittedName>
</protein>
<sequence>MSELVTQCGGVTTTDGQVLDVVQSYVSVAVPLYVSYIFHSPVATGGWQHTDLTTHLRLSFVYDTSILWHQGIGAPATSELDGHLYPTAMRIREDGRLTHKAVTQRSSVTSEQHPDLTFTLELLRSQPTYAQPEQQWQFVSDLAVRDYSGKYKVLLVPCTVTEDVAYSLPLLCNPRDPVEFDLQVRFQQVSDPVPEEFTLSTIFHLMRRRELWLSDLTTDFDTESDVSFYPGERIYGRVMINPVQALGVGFHVTLEKCFICTGVDGYVPKYDPGAEEYGCVADSPNLLHNFKIIDKGAPDSVKFEYQGKAFHARLAADDGEPDVIGLLNQPGADGFSLDSSPLFEVAYGRQWFVHCIYTVRSEENAARGIGKRDVTSQGRLRHAVAAFASPQGASRRARRASQEPRAGDNGRGTNMHRLSLRNRPSGSLEPGVTGEDSPFPLVPLLVALACVVAAGSVAAAVVLARRRQGKILPPGYMTVAGNGTAATNRHRGTVDPRYYHTHEDNTEV</sequence>
<feature type="region of interest" description="Disordered" evidence="1">
    <location>
        <begin position="389"/>
        <end position="433"/>
    </location>
</feature>
<keyword evidence="2" id="KW-0812">Transmembrane</keyword>
<dbReference type="STRING" id="6689.A0A423TQN9"/>
<keyword evidence="2" id="KW-0472">Membrane</keyword>
<dbReference type="Proteomes" id="UP000283509">
    <property type="component" value="Unassembled WGS sequence"/>
</dbReference>
<name>A0A423TQN9_PENVA</name>
<comment type="caution">
    <text evidence="3">The sequence shown here is derived from an EMBL/GenBank/DDBJ whole genome shotgun (WGS) entry which is preliminary data.</text>
</comment>
<reference evidence="3 4" key="2">
    <citation type="submission" date="2019-01" db="EMBL/GenBank/DDBJ databases">
        <title>The decoding of complex shrimp genome reveals the adaptation for benthos swimmer, frequently molting mechanism and breeding impact on genome.</title>
        <authorList>
            <person name="Sun Y."/>
            <person name="Gao Y."/>
            <person name="Yu Y."/>
        </authorList>
    </citation>
    <scope>NUCLEOTIDE SEQUENCE [LARGE SCALE GENOMIC DNA]</scope>
    <source>
        <tissue evidence="3">Muscle</tissue>
    </source>
</reference>
<accession>A0A423TQN9</accession>
<keyword evidence="2" id="KW-1133">Transmembrane helix</keyword>
<dbReference type="OrthoDB" id="430044at2759"/>
<reference evidence="3 4" key="1">
    <citation type="submission" date="2018-04" db="EMBL/GenBank/DDBJ databases">
        <authorList>
            <person name="Zhang X."/>
            <person name="Yuan J."/>
            <person name="Li F."/>
            <person name="Xiang J."/>
        </authorList>
    </citation>
    <scope>NUCLEOTIDE SEQUENCE [LARGE SCALE GENOMIC DNA]</scope>
    <source>
        <tissue evidence="3">Muscle</tissue>
    </source>
</reference>